<keyword evidence="1" id="KW-1133">Transmembrane helix</keyword>
<dbReference type="KEGG" id="ppd:Ppro_0059"/>
<evidence type="ECO:0000259" key="2">
    <source>
        <dbReference type="Pfam" id="PF13471"/>
    </source>
</evidence>
<proteinExistence type="predicted"/>
<organism evidence="3 4">
    <name type="scientific">Pelobacter propionicus (strain DSM 2379 / NBRC 103807 / OttBd1)</name>
    <dbReference type="NCBI Taxonomy" id="338966"/>
    <lineage>
        <taxon>Bacteria</taxon>
        <taxon>Pseudomonadati</taxon>
        <taxon>Thermodesulfobacteriota</taxon>
        <taxon>Desulfuromonadia</taxon>
        <taxon>Desulfuromonadales</taxon>
        <taxon>Desulfuromonadaceae</taxon>
        <taxon>Pelobacter</taxon>
    </lineage>
</organism>
<keyword evidence="1" id="KW-0472">Membrane</keyword>
<dbReference type="Pfam" id="PF13471">
    <property type="entry name" value="Transglut_core3"/>
    <property type="match status" value="1"/>
</dbReference>
<dbReference type="NCBIfam" id="NF033537">
    <property type="entry name" value="lasso_biosyn_B2"/>
    <property type="match status" value="1"/>
</dbReference>
<feature type="transmembrane region" description="Helical" evidence="1">
    <location>
        <begin position="29"/>
        <end position="54"/>
    </location>
</feature>
<evidence type="ECO:0000313" key="3">
    <source>
        <dbReference type="EMBL" id="ABK97699.1"/>
    </source>
</evidence>
<reference evidence="3 4" key="1">
    <citation type="submission" date="2006-10" db="EMBL/GenBank/DDBJ databases">
        <title>Complete sequence of chromosome of Pelobacter propionicus DSM 2379.</title>
        <authorList>
            <consortium name="US DOE Joint Genome Institute"/>
            <person name="Copeland A."/>
            <person name="Lucas S."/>
            <person name="Lapidus A."/>
            <person name="Barry K."/>
            <person name="Detter J.C."/>
            <person name="Glavina del Rio T."/>
            <person name="Hammon N."/>
            <person name="Israni S."/>
            <person name="Dalin E."/>
            <person name="Tice H."/>
            <person name="Pitluck S."/>
            <person name="Saunders E."/>
            <person name="Brettin T."/>
            <person name="Bruce D."/>
            <person name="Han C."/>
            <person name="Tapia R."/>
            <person name="Schmutz J."/>
            <person name="Larimer F."/>
            <person name="Land M."/>
            <person name="Hauser L."/>
            <person name="Kyrpides N."/>
            <person name="Kim E."/>
            <person name="Lovley D."/>
            <person name="Richardson P."/>
        </authorList>
    </citation>
    <scope>NUCLEOTIDE SEQUENCE [LARGE SCALE GENOMIC DNA]</scope>
    <source>
        <strain evidence="4">DSM 2379 / NBRC 103807 / OttBd1</strain>
    </source>
</reference>
<accession>A1AK29</accession>
<protein>
    <recommendedName>
        <fullName evidence="2">Microcin J25-processing protein McjB C-terminal domain-containing protein</fullName>
    </recommendedName>
</protein>
<dbReference type="Proteomes" id="UP000006732">
    <property type="component" value="Chromosome"/>
</dbReference>
<dbReference type="STRING" id="338966.Ppro_0059"/>
<sequence>MAAPTMARWFATLRAAPAKWRRRNGAERLLLLEALLLLGVVRILILTIPFRWLAVSLGRRMTESGLHLTPSALRQASMIGQAVRSAAGTTPWKSVCLPQAVAGKWMLKRRGINATLYLGVAKADNRSENLAAHAWLRCGDQIITGAAGHRQFTVVASFS</sequence>
<evidence type="ECO:0000313" key="4">
    <source>
        <dbReference type="Proteomes" id="UP000006732"/>
    </source>
</evidence>
<evidence type="ECO:0000256" key="1">
    <source>
        <dbReference type="SAM" id="Phobius"/>
    </source>
</evidence>
<keyword evidence="4" id="KW-1185">Reference proteome</keyword>
<dbReference type="EMBL" id="CP000482">
    <property type="protein sequence ID" value="ABK97699.1"/>
    <property type="molecule type" value="Genomic_DNA"/>
</dbReference>
<keyword evidence="1" id="KW-0812">Transmembrane</keyword>
<dbReference type="eggNOG" id="ENOG5032RQF">
    <property type="taxonomic scope" value="Bacteria"/>
</dbReference>
<feature type="domain" description="Microcin J25-processing protein McjB C-terminal" evidence="2">
    <location>
        <begin position="45"/>
        <end position="156"/>
    </location>
</feature>
<gene>
    <name evidence="3" type="ordered locus">Ppro_0059</name>
</gene>
<dbReference type="AlphaFoldDB" id="A1AK29"/>
<dbReference type="HOGENOM" id="CLU_129168_2_1_7"/>
<name>A1AK29_PELPD</name>
<dbReference type="InterPro" id="IPR053521">
    <property type="entry name" value="McjB-like"/>
</dbReference>
<dbReference type="InterPro" id="IPR032708">
    <property type="entry name" value="McjB_C"/>
</dbReference>